<dbReference type="Gene3D" id="1.20.1250.40">
    <property type="match status" value="1"/>
</dbReference>
<organism evidence="6 7">
    <name type="scientific">Dothistroma septosporum (strain NZE10 / CBS 128990)</name>
    <name type="common">Red band needle blight fungus</name>
    <name type="synonym">Mycosphaerella pini</name>
    <dbReference type="NCBI Taxonomy" id="675120"/>
    <lineage>
        <taxon>Eukaryota</taxon>
        <taxon>Fungi</taxon>
        <taxon>Dikarya</taxon>
        <taxon>Ascomycota</taxon>
        <taxon>Pezizomycotina</taxon>
        <taxon>Dothideomycetes</taxon>
        <taxon>Dothideomycetidae</taxon>
        <taxon>Mycosphaerellales</taxon>
        <taxon>Mycosphaerellaceae</taxon>
        <taxon>Dothistroma</taxon>
    </lineage>
</organism>
<evidence type="ECO:0000256" key="3">
    <source>
        <dbReference type="ARBA" id="ARBA00025724"/>
    </source>
</evidence>
<feature type="compositionally biased region" description="Low complexity" evidence="4">
    <location>
        <begin position="42"/>
        <end position="54"/>
    </location>
</feature>
<dbReference type="GO" id="GO:0030880">
    <property type="term" value="C:RNA polymerase complex"/>
    <property type="evidence" value="ECO:0007669"/>
    <property type="project" value="InterPro"/>
</dbReference>
<dbReference type="PANTHER" id="PTHR21297">
    <property type="entry name" value="DNA-DIRECTED RNA POLYMERASE II"/>
    <property type="match status" value="1"/>
</dbReference>
<dbReference type="EMBL" id="KB446535">
    <property type="protein sequence ID" value="EME49789.1"/>
    <property type="molecule type" value="Genomic_DNA"/>
</dbReference>
<evidence type="ECO:0000256" key="2">
    <source>
        <dbReference type="ARBA" id="ARBA00023242"/>
    </source>
</evidence>
<feature type="region of interest" description="Disordered" evidence="4">
    <location>
        <begin position="25"/>
        <end position="80"/>
    </location>
</feature>
<dbReference type="InterPro" id="IPR005574">
    <property type="entry name" value="Rpb4/RPC9"/>
</dbReference>
<dbReference type="SUPFAM" id="SSF47819">
    <property type="entry name" value="HRDC-like"/>
    <property type="match status" value="1"/>
</dbReference>
<dbReference type="OMA" id="HRKTQNE"/>
<dbReference type="InterPro" id="IPR045222">
    <property type="entry name" value="Rpb4-like"/>
</dbReference>
<evidence type="ECO:0000256" key="1">
    <source>
        <dbReference type="ARBA" id="ARBA00004123"/>
    </source>
</evidence>
<dbReference type="InterPro" id="IPR010997">
    <property type="entry name" value="HRDC-like_sf"/>
</dbReference>
<evidence type="ECO:0000313" key="7">
    <source>
        <dbReference type="Proteomes" id="UP000016933"/>
    </source>
</evidence>
<evidence type="ECO:0000259" key="5">
    <source>
        <dbReference type="SMART" id="SM00657"/>
    </source>
</evidence>
<evidence type="ECO:0000256" key="4">
    <source>
        <dbReference type="SAM" id="MobiDB-lite"/>
    </source>
</evidence>
<dbReference type="STRING" id="675120.N1Q4X0"/>
<dbReference type="GO" id="GO:0000166">
    <property type="term" value="F:nucleotide binding"/>
    <property type="evidence" value="ECO:0007669"/>
    <property type="project" value="InterPro"/>
</dbReference>
<dbReference type="Pfam" id="PF03874">
    <property type="entry name" value="RNA_pol_Rpb4"/>
    <property type="match status" value="1"/>
</dbReference>
<dbReference type="eggNOG" id="KOG2351">
    <property type="taxonomic scope" value="Eukaryota"/>
</dbReference>
<dbReference type="InterPro" id="IPR038324">
    <property type="entry name" value="Rpb4/RPC9_sf"/>
</dbReference>
<gene>
    <name evidence="6" type="ORF">DOTSEDRAFT_76985</name>
</gene>
<evidence type="ECO:0000313" key="6">
    <source>
        <dbReference type="EMBL" id="EME49789.1"/>
    </source>
</evidence>
<dbReference type="HOGENOM" id="CLU_110332_0_0_1"/>
<protein>
    <recommendedName>
        <fullName evidence="5">RNA polymerase Rpb4/RPC9 core domain-containing protein</fullName>
    </recommendedName>
</protein>
<dbReference type="InterPro" id="IPR006590">
    <property type="entry name" value="RNA_pol_Rpb4/RPC9_core"/>
</dbReference>
<dbReference type="OrthoDB" id="2186918at2759"/>
<comment type="similarity">
    <text evidence="3">Belongs to the eukaryotic RPB4 RNA polymerase subunit family.</text>
</comment>
<dbReference type="SMART" id="SM00657">
    <property type="entry name" value="RPOL4c"/>
    <property type="match status" value="1"/>
</dbReference>
<dbReference type="Proteomes" id="UP000016933">
    <property type="component" value="Unassembled WGS sequence"/>
</dbReference>
<dbReference type="GO" id="GO:0006352">
    <property type="term" value="P:DNA-templated transcription initiation"/>
    <property type="evidence" value="ECO:0007669"/>
    <property type="project" value="InterPro"/>
</dbReference>
<reference evidence="6 7" key="2">
    <citation type="journal article" date="2012" name="PLoS Pathog.">
        <title>Diverse lifestyles and strategies of plant pathogenesis encoded in the genomes of eighteen Dothideomycetes fungi.</title>
        <authorList>
            <person name="Ohm R.A."/>
            <person name="Feau N."/>
            <person name="Henrissat B."/>
            <person name="Schoch C.L."/>
            <person name="Horwitz B.A."/>
            <person name="Barry K.W."/>
            <person name="Condon B.J."/>
            <person name="Copeland A.C."/>
            <person name="Dhillon B."/>
            <person name="Glaser F."/>
            <person name="Hesse C.N."/>
            <person name="Kosti I."/>
            <person name="LaButti K."/>
            <person name="Lindquist E.A."/>
            <person name="Lucas S."/>
            <person name="Salamov A.A."/>
            <person name="Bradshaw R.E."/>
            <person name="Ciuffetti L."/>
            <person name="Hamelin R.C."/>
            <person name="Kema G.H.J."/>
            <person name="Lawrence C."/>
            <person name="Scott J.A."/>
            <person name="Spatafora J.W."/>
            <person name="Turgeon B.G."/>
            <person name="de Wit P.J.G.M."/>
            <person name="Zhong S."/>
            <person name="Goodwin S.B."/>
            <person name="Grigoriev I.V."/>
        </authorList>
    </citation>
    <scope>NUCLEOTIDE SEQUENCE [LARGE SCALE GENOMIC DNA]</scope>
    <source>
        <strain evidence="7">NZE10 / CBS 128990</strain>
    </source>
</reference>
<dbReference type="GO" id="GO:0005634">
    <property type="term" value="C:nucleus"/>
    <property type="evidence" value="ECO:0007669"/>
    <property type="project" value="UniProtKB-SubCell"/>
</dbReference>
<keyword evidence="2" id="KW-0539">Nucleus</keyword>
<name>N1Q4X0_DOTSN</name>
<dbReference type="AlphaFoldDB" id="N1Q4X0"/>
<keyword evidence="7" id="KW-1185">Reference proteome</keyword>
<comment type="subcellular location">
    <subcellularLocation>
        <location evidence="1">Nucleus</location>
    </subcellularLocation>
</comment>
<proteinExistence type="inferred from homology"/>
<feature type="domain" description="RNA polymerase Rpb4/RPC9 core" evidence="5">
    <location>
        <begin position="86"/>
        <end position="204"/>
    </location>
</feature>
<reference evidence="7" key="1">
    <citation type="journal article" date="2012" name="PLoS Genet.">
        <title>The genomes of the fungal plant pathogens Cladosporium fulvum and Dothistroma septosporum reveal adaptation to different hosts and lifestyles but also signatures of common ancestry.</title>
        <authorList>
            <person name="de Wit P.J.G.M."/>
            <person name="van der Burgt A."/>
            <person name="Oekmen B."/>
            <person name="Stergiopoulos I."/>
            <person name="Abd-Elsalam K.A."/>
            <person name="Aerts A.L."/>
            <person name="Bahkali A.H."/>
            <person name="Beenen H.G."/>
            <person name="Chettri P."/>
            <person name="Cox M.P."/>
            <person name="Datema E."/>
            <person name="de Vries R.P."/>
            <person name="Dhillon B."/>
            <person name="Ganley A.R."/>
            <person name="Griffiths S.A."/>
            <person name="Guo Y."/>
            <person name="Hamelin R.C."/>
            <person name="Henrissat B."/>
            <person name="Kabir M.S."/>
            <person name="Jashni M.K."/>
            <person name="Kema G."/>
            <person name="Klaubauf S."/>
            <person name="Lapidus A."/>
            <person name="Levasseur A."/>
            <person name="Lindquist E."/>
            <person name="Mehrabi R."/>
            <person name="Ohm R.A."/>
            <person name="Owen T.J."/>
            <person name="Salamov A."/>
            <person name="Schwelm A."/>
            <person name="Schijlen E."/>
            <person name="Sun H."/>
            <person name="van den Burg H.A."/>
            <person name="van Ham R.C.H.J."/>
            <person name="Zhang S."/>
            <person name="Goodwin S.B."/>
            <person name="Grigoriev I.V."/>
            <person name="Collemare J."/>
            <person name="Bradshaw R.E."/>
        </authorList>
    </citation>
    <scope>NUCLEOTIDE SEQUENCE [LARGE SCALE GENOMIC DNA]</scope>
    <source>
        <strain evidence="7">NZE10 / CBS 128990</strain>
    </source>
</reference>
<sequence length="204" mass="22458">MPEWAPSSCARVVAVVRMPLIHILPPKSHDGPLGPPPPALSTTTTTTTATTTTTMAGPQTGVPAPTSRRRPPPSGDEEATTHLKLGEMSGEQALSPAEVTLMLDQLEKARGQPNHTEIYYKTRDYCRHFARFKDDNSIRQVNQISTELTERELGITQFERAQLATLCCDTPEEARTLVPSLEGKIADDELEIVLNDIAKLRDFQ</sequence>
<accession>N1Q4X0</accession>